<comment type="caution">
    <text evidence="2">The sequence shown here is derived from an EMBL/GenBank/DDBJ whole genome shotgun (WGS) entry which is preliminary data.</text>
</comment>
<accession>A0ABN3WXM7</accession>
<evidence type="ECO:0000256" key="1">
    <source>
        <dbReference type="SAM" id="Phobius"/>
    </source>
</evidence>
<protein>
    <submittedName>
        <fullName evidence="2">Uncharacterized protein</fullName>
    </submittedName>
</protein>
<keyword evidence="1" id="KW-0472">Membrane</keyword>
<keyword evidence="3" id="KW-1185">Reference proteome</keyword>
<evidence type="ECO:0000313" key="3">
    <source>
        <dbReference type="Proteomes" id="UP001500403"/>
    </source>
</evidence>
<feature type="transmembrane region" description="Helical" evidence="1">
    <location>
        <begin position="27"/>
        <end position="48"/>
    </location>
</feature>
<name>A0ABN3WXM7_9ACTN</name>
<keyword evidence="1" id="KW-1133">Transmembrane helix</keyword>
<gene>
    <name evidence="2" type="ORF">GCM10010446_14030</name>
</gene>
<organism evidence="2 3">
    <name type="scientific">Streptomyces enissocaesilis</name>
    <dbReference type="NCBI Taxonomy" id="332589"/>
    <lineage>
        <taxon>Bacteria</taxon>
        <taxon>Bacillati</taxon>
        <taxon>Actinomycetota</taxon>
        <taxon>Actinomycetes</taxon>
        <taxon>Kitasatosporales</taxon>
        <taxon>Streptomycetaceae</taxon>
        <taxon>Streptomyces</taxon>
        <taxon>Streptomyces rochei group</taxon>
    </lineage>
</organism>
<reference evidence="2 3" key="1">
    <citation type="journal article" date="2019" name="Int. J. Syst. Evol. Microbiol.">
        <title>The Global Catalogue of Microorganisms (GCM) 10K type strain sequencing project: providing services to taxonomists for standard genome sequencing and annotation.</title>
        <authorList>
            <consortium name="The Broad Institute Genomics Platform"/>
            <consortium name="The Broad Institute Genome Sequencing Center for Infectious Disease"/>
            <person name="Wu L."/>
            <person name="Ma J."/>
        </authorList>
    </citation>
    <scope>NUCLEOTIDE SEQUENCE [LARGE SCALE GENOMIC DNA]</scope>
    <source>
        <strain evidence="2 3">JCM 9088</strain>
    </source>
</reference>
<sequence>MLFVGAWHGPLQLTTPPGYARLSGLGIPNTLAGVVVPNICAPLAVLLLRQRIQALPRELLDRAPPGWTAVGRGAAWCTAVASCPELTACVRIRQEHPRPAPAIERFNPARVTAIQGSPRICEAPRSPHPREAST</sequence>
<proteinExistence type="predicted"/>
<dbReference type="EMBL" id="BAAAUD010000013">
    <property type="protein sequence ID" value="GAA2930527.1"/>
    <property type="molecule type" value="Genomic_DNA"/>
</dbReference>
<dbReference type="Proteomes" id="UP001500403">
    <property type="component" value="Unassembled WGS sequence"/>
</dbReference>
<evidence type="ECO:0000313" key="2">
    <source>
        <dbReference type="EMBL" id="GAA2930527.1"/>
    </source>
</evidence>
<keyword evidence="1" id="KW-0812">Transmembrane</keyword>